<dbReference type="Proteomes" id="UP000243002">
    <property type="component" value="Unassembled WGS sequence"/>
</dbReference>
<organism evidence="1 2">
    <name type="scientific">Cyanobium usitatum str. Tous</name>
    <dbReference type="NCBI Taxonomy" id="2116684"/>
    <lineage>
        <taxon>Bacteria</taxon>
        <taxon>Bacillati</taxon>
        <taxon>Cyanobacteriota</taxon>
        <taxon>Cyanophyceae</taxon>
        <taxon>Synechococcales</taxon>
        <taxon>Prochlorococcaceae</taxon>
        <taxon>Cyanobium</taxon>
    </lineage>
</organism>
<dbReference type="AlphaFoldDB" id="A0A2P7MWY8"/>
<dbReference type="OrthoDB" id="2081481at2"/>
<comment type="caution">
    <text evidence="1">The sequence shown here is derived from an EMBL/GenBank/DDBJ whole genome shotgun (WGS) entry which is preliminary data.</text>
</comment>
<dbReference type="EMBL" id="PXXO01000006">
    <property type="protein sequence ID" value="PSJ05688.1"/>
    <property type="molecule type" value="Genomic_DNA"/>
</dbReference>
<reference evidence="1 2" key="1">
    <citation type="journal article" date="2018" name="Environ. Microbiol.">
        <title>Ecological and genomic features of two widespread freshwater picocyanobacteria.</title>
        <authorList>
            <person name="Cabello-Yeves P.J."/>
            <person name="Picazo A."/>
            <person name="Camacho A."/>
            <person name="Callieri C."/>
            <person name="Rosselli R."/>
            <person name="Roda-Garcia J.J."/>
            <person name="Coutinho F.H."/>
            <person name="Rodriguez-Valera F."/>
        </authorList>
    </citation>
    <scope>NUCLEOTIDE SEQUENCE [LARGE SCALE GENOMIC DNA]</scope>
    <source>
        <strain evidence="1 2">Tous</strain>
    </source>
</reference>
<name>A0A2P7MWY8_9CYAN</name>
<evidence type="ECO:0000313" key="1">
    <source>
        <dbReference type="EMBL" id="PSJ05688.1"/>
    </source>
</evidence>
<protein>
    <submittedName>
        <fullName evidence="1">Redox protein</fullName>
    </submittedName>
</protein>
<dbReference type="InterPro" id="IPR011051">
    <property type="entry name" value="RmlC_Cupin_sf"/>
</dbReference>
<sequence>MFELIPYEKFRDTPAVRFFDITVASSNARDLVIHAGPAVSPPDEEKTGAWQFYLHPHQEDNLLALNGGRTFYLVNLGWNYPYHIVRLETGGDILRIPPGTFHRSVSDHDGSVVLNQAVREEGASVVREFRVYNSRLIPRLFATTFKTAPLPKLHGVSW</sequence>
<accession>A0A2P7MWY8</accession>
<proteinExistence type="predicted"/>
<evidence type="ECO:0000313" key="2">
    <source>
        <dbReference type="Proteomes" id="UP000243002"/>
    </source>
</evidence>
<dbReference type="RefSeq" id="WP_106502622.1">
    <property type="nucleotide sequence ID" value="NZ_PXXO01000006.1"/>
</dbReference>
<gene>
    <name evidence="1" type="ORF">C7K55_06515</name>
</gene>
<keyword evidence="2" id="KW-1185">Reference proteome</keyword>
<dbReference type="SUPFAM" id="SSF51182">
    <property type="entry name" value="RmlC-like cupins"/>
    <property type="match status" value="1"/>
</dbReference>